<evidence type="ECO:0000313" key="4">
    <source>
        <dbReference type="Proteomes" id="UP000006671"/>
    </source>
</evidence>
<dbReference type="OMA" id="CSGFCCA"/>
<evidence type="ECO:0000256" key="1">
    <source>
        <dbReference type="SAM" id="Phobius"/>
    </source>
</evidence>
<dbReference type="AlphaFoldDB" id="D2VQM6"/>
<dbReference type="Proteomes" id="UP000006671">
    <property type="component" value="Unassembled WGS sequence"/>
</dbReference>
<dbReference type="InParanoid" id="D2VQM6"/>
<keyword evidence="2" id="KW-0732">Signal</keyword>
<protein>
    <submittedName>
        <fullName evidence="3">Predicted protein</fullName>
    </submittedName>
</protein>
<feature type="signal peptide" evidence="2">
    <location>
        <begin position="1"/>
        <end position="31"/>
    </location>
</feature>
<keyword evidence="1" id="KW-0472">Membrane</keyword>
<dbReference type="GeneID" id="8855614"/>
<sequence length="453" mass="49581">MNQIPMRALKIFAVAVIVLLALINNIPLVKGQCKNLVASMGDQLHCGETIISNLTFCSMMNGRYTDKAFFSKPIVTGNGTYSTYAEYMDKFLEDSFNSMQAYLLGKGVTSCPSCIEKLKYSYCANAFPKNGYISCVANNYLSYLAEIGKSCSGFCCANSGLCVIDSYGKSCQTKTLSIENYSLLTCIVPKLPDLFTKLGSCSEHFMNIDHCQTLLSTCDCSSDASSYKYTCSRFYSEDGFKFDNFGGSSTCTDTTAYPAWCPSGARSIETAMSEIRSKVLDFVAPVVQNTEQYVIPKDPLKANIAKSVQLGTPVPFYLPSLKTVSFEPPAASDVATLRSRIACTGEECATGCTNPKAYVYNPYAESDSGKCSVDPFYLLTVIAENGIYIAVGVSILVIVVCAVFACILGFCIFCCCCRDRAKMKMQGKRELLEKRDLKTNRLQKAADKILNKL</sequence>
<proteinExistence type="predicted"/>
<name>D2VQM6_NAEGR</name>
<keyword evidence="1" id="KW-0812">Transmembrane</keyword>
<organism evidence="4">
    <name type="scientific">Naegleria gruberi</name>
    <name type="common">Amoeba</name>
    <dbReference type="NCBI Taxonomy" id="5762"/>
    <lineage>
        <taxon>Eukaryota</taxon>
        <taxon>Discoba</taxon>
        <taxon>Heterolobosea</taxon>
        <taxon>Tetramitia</taxon>
        <taxon>Eutetramitia</taxon>
        <taxon>Vahlkampfiidae</taxon>
        <taxon>Naegleria</taxon>
    </lineage>
</organism>
<dbReference type="KEGG" id="ngr:NAEGRDRAFT_71280"/>
<reference evidence="3 4" key="1">
    <citation type="journal article" date="2010" name="Cell">
        <title>The genome of Naegleria gruberi illuminates early eukaryotic versatility.</title>
        <authorList>
            <person name="Fritz-Laylin L.K."/>
            <person name="Prochnik S.E."/>
            <person name="Ginger M.L."/>
            <person name="Dacks J.B."/>
            <person name="Carpenter M.L."/>
            <person name="Field M.C."/>
            <person name="Kuo A."/>
            <person name="Paredez A."/>
            <person name="Chapman J."/>
            <person name="Pham J."/>
            <person name="Shu S."/>
            <person name="Neupane R."/>
            <person name="Cipriano M."/>
            <person name="Mancuso J."/>
            <person name="Tu H."/>
            <person name="Salamov A."/>
            <person name="Lindquist E."/>
            <person name="Shapiro H."/>
            <person name="Lucas S."/>
            <person name="Grigoriev I.V."/>
            <person name="Cande W.Z."/>
            <person name="Fulton C."/>
            <person name="Rokhsar D.S."/>
            <person name="Dawson S.C."/>
        </authorList>
    </citation>
    <scope>NUCLEOTIDE SEQUENCE [LARGE SCALE GENOMIC DNA]</scope>
    <source>
        <strain evidence="3 4">NEG-M</strain>
    </source>
</reference>
<feature type="transmembrane region" description="Helical" evidence="1">
    <location>
        <begin position="387"/>
        <end position="416"/>
    </location>
</feature>
<keyword evidence="1" id="KW-1133">Transmembrane helix</keyword>
<accession>D2VQM6</accession>
<dbReference type="OrthoDB" id="10254907at2759"/>
<dbReference type="EMBL" id="GG738889">
    <property type="protein sequence ID" value="EFC40974.1"/>
    <property type="molecule type" value="Genomic_DNA"/>
</dbReference>
<evidence type="ECO:0000313" key="3">
    <source>
        <dbReference type="EMBL" id="EFC40974.1"/>
    </source>
</evidence>
<evidence type="ECO:0000256" key="2">
    <source>
        <dbReference type="SAM" id="SignalP"/>
    </source>
</evidence>
<gene>
    <name evidence="3" type="ORF">NAEGRDRAFT_71280</name>
</gene>
<dbReference type="VEuPathDB" id="AmoebaDB:NAEGRDRAFT_71280"/>
<dbReference type="RefSeq" id="XP_002673718.1">
    <property type="nucleotide sequence ID" value="XM_002673672.1"/>
</dbReference>
<keyword evidence="4" id="KW-1185">Reference proteome</keyword>
<feature type="chain" id="PRO_5003037822" evidence="2">
    <location>
        <begin position="32"/>
        <end position="453"/>
    </location>
</feature>